<evidence type="ECO:0000259" key="1">
    <source>
        <dbReference type="Pfam" id="PF22936"/>
    </source>
</evidence>
<evidence type="ECO:0000313" key="3">
    <source>
        <dbReference type="Proteomes" id="UP000765509"/>
    </source>
</evidence>
<name>A0A9Q3FSL6_9BASI</name>
<dbReference type="OrthoDB" id="1749787at2759"/>
<comment type="caution">
    <text evidence="2">The sequence shown here is derived from an EMBL/GenBank/DDBJ whole genome shotgun (WGS) entry which is preliminary data.</text>
</comment>
<feature type="domain" description="Retrovirus-related Pol polyprotein from transposon TNT 1-94-like beta-barrel" evidence="1">
    <location>
        <begin position="1"/>
        <end position="66"/>
    </location>
</feature>
<reference evidence="2" key="1">
    <citation type="submission" date="2021-03" db="EMBL/GenBank/DDBJ databases">
        <title>Draft genome sequence of rust myrtle Austropuccinia psidii MF-1, a brazilian biotype.</title>
        <authorList>
            <person name="Quecine M.C."/>
            <person name="Pachon D.M.R."/>
            <person name="Bonatelli M.L."/>
            <person name="Correr F.H."/>
            <person name="Franceschini L.M."/>
            <person name="Leite T.F."/>
            <person name="Margarido G.R.A."/>
            <person name="Almeida C.A."/>
            <person name="Ferrarezi J.A."/>
            <person name="Labate C.A."/>
        </authorList>
    </citation>
    <scope>NUCLEOTIDE SEQUENCE</scope>
    <source>
        <strain evidence="2">MF-1</strain>
    </source>
</reference>
<protein>
    <recommendedName>
        <fullName evidence="1">Retrovirus-related Pol polyprotein from transposon TNT 1-94-like beta-barrel domain-containing protein</fullName>
    </recommendedName>
</protein>
<gene>
    <name evidence="2" type="ORF">O181_085148</name>
</gene>
<accession>A0A9Q3FSL6</accession>
<dbReference type="InterPro" id="IPR054722">
    <property type="entry name" value="PolX-like_BBD"/>
</dbReference>
<dbReference type="Proteomes" id="UP000765509">
    <property type="component" value="Unassembled WGS sequence"/>
</dbReference>
<dbReference type="EMBL" id="AVOT02050344">
    <property type="protein sequence ID" value="MBW0545433.1"/>
    <property type="molecule type" value="Genomic_DNA"/>
</dbReference>
<organism evidence="2 3">
    <name type="scientific">Austropuccinia psidii MF-1</name>
    <dbReference type="NCBI Taxonomy" id="1389203"/>
    <lineage>
        <taxon>Eukaryota</taxon>
        <taxon>Fungi</taxon>
        <taxon>Dikarya</taxon>
        <taxon>Basidiomycota</taxon>
        <taxon>Pucciniomycotina</taxon>
        <taxon>Pucciniomycetes</taxon>
        <taxon>Pucciniales</taxon>
        <taxon>Sphaerophragmiaceae</taxon>
        <taxon>Austropuccinia</taxon>
    </lineage>
</organism>
<sequence length="151" mass="16957">MVNNLEYFQSIEMKKQEIELADGSVIESLGHGTIQLKCKNIILTFSNTLYIPSIATNLISMATFLKTHHIIKILNMDKFEVIDQEIKQIVTGSIASGNLNLYYSPKELSVSTAPRNLITLHQAAGHPSLEYFCKMFPNQNIPQLHCITCST</sequence>
<dbReference type="AlphaFoldDB" id="A0A9Q3FSL6"/>
<proteinExistence type="predicted"/>
<keyword evidence="3" id="KW-1185">Reference proteome</keyword>
<dbReference type="Pfam" id="PF22936">
    <property type="entry name" value="Pol_BBD"/>
    <property type="match status" value="1"/>
</dbReference>
<evidence type="ECO:0000313" key="2">
    <source>
        <dbReference type="EMBL" id="MBW0545433.1"/>
    </source>
</evidence>